<sequence>MVPVEAVVPSGGTQPSARLRRDEALPCKVVITSTHALPRIRGGYLMVKAPTSLNTHGF</sequence>
<dbReference type="Proteomes" id="UP000009183">
    <property type="component" value="Chromosome 19"/>
</dbReference>
<protein>
    <submittedName>
        <fullName evidence="1">Uncharacterized protein</fullName>
    </submittedName>
</protein>
<accession>F6HR94</accession>
<reference evidence="2" key="1">
    <citation type="journal article" date="2007" name="Nature">
        <title>The grapevine genome sequence suggests ancestral hexaploidization in major angiosperm phyla.</title>
        <authorList>
            <consortium name="The French-Italian Public Consortium for Grapevine Genome Characterization."/>
            <person name="Jaillon O."/>
            <person name="Aury J.-M."/>
            <person name="Noel B."/>
            <person name="Policriti A."/>
            <person name="Clepet C."/>
            <person name="Casagrande A."/>
            <person name="Choisne N."/>
            <person name="Aubourg S."/>
            <person name="Vitulo N."/>
            <person name="Jubin C."/>
            <person name="Vezzi A."/>
            <person name="Legeai F."/>
            <person name="Hugueney P."/>
            <person name="Dasilva C."/>
            <person name="Horner D."/>
            <person name="Mica E."/>
            <person name="Jublot D."/>
            <person name="Poulain J."/>
            <person name="Bruyere C."/>
            <person name="Billault A."/>
            <person name="Segurens B."/>
            <person name="Gouyvenoux M."/>
            <person name="Ugarte E."/>
            <person name="Cattonaro F."/>
            <person name="Anthouard V."/>
            <person name="Vico V."/>
            <person name="Del Fabbro C."/>
            <person name="Alaux M."/>
            <person name="Di Gaspero G."/>
            <person name="Dumas V."/>
            <person name="Felice N."/>
            <person name="Paillard S."/>
            <person name="Juman I."/>
            <person name="Moroldo M."/>
            <person name="Scalabrin S."/>
            <person name="Canaguier A."/>
            <person name="Le Clainche I."/>
            <person name="Malacrida G."/>
            <person name="Durand E."/>
            <person name="Pesole G."/>
            <person name="Laucou V."/>
            <person name="Chatelet P."/>
            <person name="Merdinoglu D."/>
            <person name="Delledonne M."/>
            <person name="Pezzotti M."/>
            <person name="Lecharny A."/>
            <person name="Scarpelli C."/>
            <person name="Artiguenave F."/>
            <person name="Pe M.E."/>
            <person name="Valle G."/>
            <person name="Morgante M."/>
            <person name="Caboche M."/>
            <person name="Adam-Blondon A.-F."/>
            <person name="Weissenbach J."/>
            <person name="Quetier F."/>
            <person name="Wincker P."/>
        </authorList>
    </citation>
    <scope>NUCLEOTIDE SEQUENCE [LARGE SCALE GENOMIC DNA]</scope>
    <source>
        <strain evidence="2">cv. Pinot noir / PN40024</strain>
    </source>
</reference>
<dbReference type="EMBL" id="FN596009">
    <property type="protein sequence ID" value="CCB57202.1"/>
    <property type="molecule type" value="Genomic_DNA"/>
</dbReference>
<gene>
    <name evidence="1" type="ordered locus">VIT_19s0093g00630</name>
</gene>
<evidence type="ECO:0000313" key="2">
    <source>
        <dbReference type="Proteomes" id="UP000009183"/>
    </source>
</evidence>
<dbReference type="PaxDb" id="29760-VIT_19s0093g00630.t01"/>
<dbReference type="AlphaFoldDB" id="F6HR94"/>
<keyword evidence="2" id="KW-1185">Reference proteome</keyword>
<dbReference type="InParanoid" id="F6HR94"/>
<name>F6HR94_VITVI</name>
<evidence type="ECO:0000313" key="1">
    <source>
        <dbReference type="EMBL" id="CCB57202.1"/>
    </source>
</evidence>
<dbReference type="HOGENOM" id="CLU_2982993_0_0_1"/>
<organism evidence="1 2">
    <name type="scientific">Vitis vinifera</name>
    <name type="common">Grape</name>
    <dbReference type="NCBI Taxonomy" id="29760"/>
    <lineage>
        <taxon>Eukaryota</taxon>
        <taxon>Viridiplantae</taxon>
        <taxon>Streptophyta</taxon>
        <taxon>Embryophyta</taxon>
        <taxon>Tracheophyta</taxon>
        <taxon>Spermatophyta</taxon>
        <taxon>Magnoliopsida</taxon>
        <taxon>eudicotyledons</taxon>
        <taxon>Gunneridae</taxon>
        <taxon>Pentapetalae</taxon>
        <taxon>rosids</taxon>
        <taxon>Vitales</taxon>
        <taxon>Vitaceae</taxon>
        <taxon>Viteae</taxon>
        <taxon>Vitis</taxon>
    </lineage>
</organism>
<proteinExistence type="predicted"/>